<evidence type="ECO:0000313" key="8">
    <source>
        <dbReference type="EMBL" id="OLL25414.1"/>
    </source>
</evidence>
<dbReference type="OrthoDB" id="10070927at2759"/>
<evidence type="ECO:0000313" key="9">
    <source>
        <dbReference type="Proteomes" id="UP000186594"/>
    </source>
</evidence>
<sequence>MSANKFKAAPVLSESEGISSQTKGISNLLTENKYRKKCKDIRKRIREIEENNENLVLKLARTRRSVQRLRLERAFLQEKLEEREHPIVDDSDGSASTPASPDPDEKYSSKYHGNNGNDYSNYSMGLGDSTLGYQQNNGFYSGYQQPSNANYAQSPISQQPALDHTPVADNHSATPNITQTTSKKTISAHLANTPTSTMKTPRLAKDPHAPKRPANAFLKFCDLERERVRSENEGVEGFEMTKAMGVAWQNLDEEGRKPYYDLYEQDKQRYEREMESYVPPITGSLPGTVASPTINTPVSSGGFTAVNRKTASTAKDVEMQ</sequence>
<evidence type="ECO:0000256" key="1">
    <source>
        <dbReference type="ARBA" id="ARBA00004123"/>
    </source>
</evidence>
<keyword evidence="3 4" id="KW-0539">Nucleus</keyword>
<feature type="compositionally biased region" description="Polar residues" evidence="6">
    <location>
        <begin position="16"/>
        <end position="25"/>
    </location>
</feature>
<name>A0A1U7LRZ3_NEOID</name>
<dbReference type="EMBL" id="LXFE01000411">
    <property type="protein sequence ID" value="OLL25414.1"/>
    <property type="molecule type" value="Genomic_DNA"/>
</dbReference>
<proteinExistence type="predicted"/>
<dbReference type="PROSITE" id="PS50118">
    <property type="entry name" value="HMG_BOX_2"/>
    <property type="match status" value="1"/>
</dbReference>
<evidence type="ECO:0000256" key="5">
    <source>
        <dbReference type="SAM" id="Coils"/>
    </source>
</evidence>
<dbReference type="AlphaFoldDB" id="A0A1U7LRZ3"/>
<dbReference type="STRING" id="1198029.A0A1U7LRZ3"/>
<accession>A0A1U7LRZ3</accession>
<dbReference type="Pfam" id="PF00505">
    <property type="entry name" value="HMG_box"/>
    <property type="match status" value="1"/>
</dbReference>
<dbReference type="SUPFAM" id="SSF47095">
    <property type="entry name" value="HMG-box"/>
    <property type="match status" value="1"/>
</dbReference>
<feature type="DNA-binding region" description="HMG box" evidence="4">
    <location>
        <begin position="210"/>
        <end position="278"/>
    </location>
</feature>
<dbReference type="Proteomes" id="UP000186594">
    <property type="component" value="Unassembled WGS sequence"/>
</dbReference>
<dbReference type="InterPro" id="IPR056513">
    <property type="entry name" value="INO80F"/>
</dbReference>
<dbReference type="CDD" id="cd22016">
    <property type="entry name" value="HMG-box_NHP10-like"/>
    <property type="match status" value="1"/>
</dbReference>
<evidence type="ECO:0000256" key="2">
    <source>
        <dbReference type="ARBA" id="ARBA00023125"/>
    </source>
</evidence>
<dbReference type="Pfam" id="PF24245">
    <property type="entry name" value="INO80F"/>
    <property type="match status" value="1"/>
</dbReference>
<dbReference type="GO" id="GO:0003677">
    <property type="term" value="F:DNA binding"/>
    <property type="evidence" value="ECO:0007669"/>
    <property type="project" value="UniProtKB-UniRule"/>
</dbReference>
<feature type="compositionally biased region" description="Polar residues" evidence="6">
    <location>
        <begin position="290"/>
        <end position="313"/>
    </location>
</feature>
<evidence type="ECO:0000259" key="7">
    <source>
        <dbReference type="PROSITE" id="PS50118"/>
    </source>
</evidence>
<protein>
    <submittedName>
        <fullName evidence="8">Non-histone protein 10</fullName>
    </submittedName>
</protein>
<gene>
    <name evidence="8" type="ORF">NEOLI_000510</name>
</gene>
<dbReference type="InterPro" id="IPR050342">
    <property type="entry name" value="HMGB"/>
</dbReference>
<feature type="domain" description="HMG box" evidence="7">
    <location>
        <begin position="210"/>
        <end position="278"/>
    </location>
</feature>
<keyword evidence="9" id="KW-1185">Reference proteome</keyword>
<feature type="region of interest" description="Disordered" evidence="6">
    <location>
        <begin position="1"/>
        <end position="25"/>
    </location>
</feature>
<dbReference type="PANTHER" id="PTHR48112">
    <property type="entry name" value="HIGH MOBILITY GROUP PROTEIN DSP1"/>
    <property type="match status" value="1"/>
</dbReference>
<comment type="caution">
    <text evidence="8">The sequence shown here is derived from an EMBL/GenBank/DDBJ whole genome shotgun (WGS) entry which is preliminary data.</text>
</comment>
<dbReference type="OMA" id="DAFSHTH"/>
<organism evidence="8 9">
    <name type="scientific">Neolecta irregularis (strain DAH-3)</name>
    <dbReference type="NCBI Taxonomy" id="1198029"/>
    <lineage>
        <taxon>Eukaryota</taxon>
        <taxon>Fungi</taxon>
        <taxon>Dikarya</taxon>
        <taxon>Ascomycota</taxon>
        <taxon>Taphrinomycotina</taxon>
        <taxon>Neolectales</taxon>
        <taxon>Neolectaceae</taxon>
        <taxon>Neolecta</taxon>
    </lineage>
</organism>
<keyword evidence="2 4" id="KW-0238">DNA-binding</keyword>
<evidence type="ECO:0000256" key="4">
    <source>
        <dbReference type="PROSITE-ProRule" id="PRU00267"/>
    </source>
</evidence>
<feature type="region of interest" description="Disordered" evidence="6">
    <location>
        <begin position="82"/>
        <end position="114"/>
    </location>
</feature>
<comment type="subcellular location">
    <subcellularLocation>
        <location evidence="1">Nucleus</location>
    </subcellularLocation>
</comment>
<reference evidence="8 9" key="1">
    <citation type="submission" date="2016-04" db="EMBL/GenBank/DDBJ databases">
        <title>Evolutionary innovation and constraint leading to complex multicellularity in the Ascomycota.</title>
        <authorList>
            <person name="Cisse O."/>
            <person name="Nguyen A."/>
            <person name="Hewitt D.A."/>
            <person name="Jedd G."/>
            <person name="Stajich J.E."/>
        </authorList>
    </citation>
    <scope>NUCLEOTIDE SEQUENCE [LARGE SCALE GENOMIC DNA]</scope>
    <source>
        <strain evidence="8 9">DAH-3</strain>
    </source>
</reference>
<dbReference type="GO" id="GO:0005634">
    <property type="term" value="C:nucleus"/>
    <property type="evidence" value="ECO:0007669"/>
    <property type="project" value="UniProtKB-SubCell"/>
</dbReference>
<keyword evidence="5" id="KW-0175">Coiled coil</keyword>
<evidence type="ECO:0000256" key="3">
    <source>
        <dbReference type="ARBA" id="ARBA00023242"/>
    </source>
</evidence>
<feature type="coiled-coil region" evidence="5">
    <location>
        <begin position="31"/>
        <end position="79"/>
    </location>
</feature>
<feature type="region of interest" description="Disordered" evidence="6">
    <location>
        <begin position="281"/>
        <end position="320"/>
    </location>
</feature>
<dbReference type="InterPro" id="IPR036910">
    <property type="entry name" value="HMG_box_dom_sf"/>
</dbReference>
<dbReference type="SMART" id="SM00398">
    <property type="entry name" value="HMG"/>
    <property type="match status" value="1"/>
</dbReference>
<dbReference type="InterPro" id="IPR009071">
    <property type="entry name" value="HMG_box_dom"/>
</dbReference>
<evidence type="ECO:0000256" key="6">
    <source>
        <dbReference type="SAM" id="MobiDB-lite"/>
    </source>
</evidence>
<dbReference type="PANTHER" id="PTHR48112:SF22">
    <property type="entry name" value="MITOCHONDRIAL TRANSCRIPTION FACTOR A, ISOFORM B"/>
    <property type="match status" value="1"/>
</dbReference>
<dbReference type="Gene3D" id="1.10.30.10">
    <property type="entry name" value="High mobility group box domain"/>
    <property type="match status" value="1"/>
</dbReference>